<accession>A0A8K0F111</accession>
<dbReference type="OrthoDB" id="2246at2759"/>
<name>A0A8K0F111_ANDGO</name>
<evidence type="ECO:0000256" key="1">
    <source>
        <dbReference type="SAM" id="Phobius"/>
    </source>
</evidence>
<proteinExistence type="predicted"/>
<keyword evidence="1" id="KW-0472">Membrane</keyword>
<reference evidence="2" key="1">
    <citation type="submission" date="2019-09" db="EMBL/GenBank/DDBJ databases">
        <title>The Mitochondrial Proteome of the Jakobid, Andalucia godoyi, a Protist With the Most Gene-Rich and Bacteria-Like Mitochondrial Genome.</title>
        <authorList>
            <person name="Gray M.W."/>
            <person name="Burger G."/>
            <person name="Derelle R."/>
            <person name="Klimes V."/>
            <person name="Leger M."/>
            <person name="Sarrasin M."/>
            <person name="Vlcek C."/>
            <person name="Roger A.J."/>
            <person name="Elias M."/>
            <person name="Lang B.F."/>
        </authorList>
    </citation>
    <scope>NUCLEOTIDE SEQUENCE</scope>
    <source>
        <strain evidence="2">And28</strain>
    </source>
</reference>
<gene>
    <name evidence="2" type="ORF">ANDGO_04404</name>
</gene>
<dbReference type="Proteomes" id="UP000799049">
    <property type="component" value="Unassembled WGS sequence"/>
</dbReference>
<keyword evidence="3" id="KW-1185">Reference proteome</keyword>
<dbReference type="AlphaFoldDB" id="A0A8K0F111"/>
<feature type="transmembrane region" description="Helical" evidence="1">
    <location>
        <begin position="30"/>
        <end position="51"/>
    </location>
</feature>
<dbReference type="EMBL" id="VRVR01000014">
    <property type="protein sequence ID" value="KAF0852826.1"/>
    <property type="molecule type" value="Genomic_DNA"/>
</dbReference>
<keyword evidence="1" id="KW-1133">Transmembrane helix</keyword>
<protein>
    <submittedName>
        <fullName evidence="2">Conserved uncharacterized mitochondrial protein</fullName>
    </submittedName>
</protein>
<organism evidence="2 3">
    <name type="scientific">Andalucia godoyi</name>
    <name type="common">Flagellate</name>
    <dbReference type="NCBI Taxonomy" id="505711"/>
    <lineage>
        <taxon>Eukaryota</taxon>
        <taxon>Discoba</taxon>
        <taxon>Jakobida</taxon>
        <taxon>Andalucina</taxon>
        <taxon>Andaluciidae</taxon>
        <taxon>Andalucia</taxon>
    </lineage>
</organism>
<evidence type="ECO:0000313" key="2">
    <source>
        <dbReference type="EMBL" id="KAF0852826.1"/>
    </source>
</evidence>
<evidence type="ECO:0000313" key="3">
    <source>
        <dbReference type="Proteomes" id="UP000799049"/>
    </source>
</evidence>
<keyword evidence="1" id="KW-0812">Transmembrane</keyword>
<sequence>MKQRLGRRLVPDRSPSHDSRVMFDSHGRSLFALGFAGCCLVAVLFAIWIIVKYNVFSPEAKVCPELCYVFDVDVSERAPSLASVRSESFATSDPLSKFSKTMFAEFPDRLLLFAVLLPVRSEILRLGSNFFDQLMVKYFGASFCRTLSDESLHYFEYRFYVGYDFGDPVLDSVSFQDYYEKWLVQTCPSEAKVSFAWIPLYGLQGRINAIWNILSKQAYADGAHFYTPMNDDVEIFTKNWAYRHAINLIEHPKLPGFGISVFHDQWMPNFPTFHVVSRIHMNIFSGSHYPISFRGANNDPWIFTLYSVLSSAVNNSNLVLRNRVGGTVNRYEYGDPDNFDGMVKIHIATVSRFLRRTALLEPWDIDKTVRAYSFACVEMIMERFDDAISEKSCPALETVSYRPMHSMQ</sequence>
<comment type="caution">
    <text evidence="2">The sequence shown here is derived from an EMBL/GenBank/DDBJ whole genome shotgun (WGS) entry which is preliminary data.</text>
</comment>